<feature type="compositionally biased region" description="Basic and acidic residues" evidence="1">
    <location>
        <begin position="40"/>
        <end position="56"/>
    </location>
</feature>
<evidence type="ECO:0000313" key="2">
    <source>
        <dbReference type="Proteomes" id="UP000095283"/>
    </source>
</evidence>
<name>A0A1I7XLK7_HETBA</name>
<protein>
    <submittedName>
        <fullName evidence="3">Uncharacterized protein</fullName>
    </submittedName>
</protein>
<dbReference type="AlphaFoldDB" id="A0A1I7XLK7"/>
<dbReference type="WBParaSite" id="Hba_18610">
    <property type="protein sequence ID" value="Hba_18610"/>
    <property type="gene ID" value="Hba_18610"/>
</dbReference>
<feature type="region of interest" description="Disordered" evidence="1">
    <location>
        <begin position="1"/>
        <end position="60"/>
    </location>
</feature>
<sequence length="73" mass="8212">MSVMKSRRGVFPPRVINIDERSAPGSSTKIDLKPKRRKGDPREAIENPDEKPRVPHEPIVSPEILIDSKVSLI</sequence>
<keyword evidence="2" id="KW-1185">Reference proteome</keyword>
<organism evidence="2 3">
    <name type="scientific">Heterorhabditis bacteriophora</name>
    <name type="common">Entomopathogenic nematode worm</name>
    <dbReference type="NCBI Taxonomy" id="37862"/>
    <lineage>
        <taxon>Eukaryota</taxon>
        <taxon>Metazoa</taxon>
        <taxon>Ecdysozoa</taxon>
        <taxon>Nematoda</taxon>
        <taxon>Chromadorea</taxon>
        <taxon>Rhabditida</taxon>
        <taxon>Rhabditina</taxon>
        <taxon>Rhabditomorpha</taxon>
        <taxon>Strongyloidea</taxon>
        <taxon>Heterorhabditidae</taxon>
        <taxon>Heterorhabditis</taxon>
    </lineage>
</organism>
<accession>A0A1I7XLK7</accession>
<evidence type="ECO:0000313" key="3">
    <source>
        <dbReference type="WBParaSite" id="Hba_18610"/>
    </source>
</evidence>
<dbReference type="Proteomes" id="UP000095283">
    <property type="component" value="Unplaced"/>
</dbReference>
<reference evidence="3" key="1">
    <citation type="submission" date="2016-11" db="UniProtKB">
        <authorList>
            <consortium name="WormBaseParasite"/>
        </authorList>
    </citation>
    <scope>IDENTIFICATION</scope>
</reference>
<proteinExistence type="predicted"/>
<evidence type="ECO:0000256" key="1">
    <source>
        <dbReference type="SAM" id="MobiDB-lite"/>
    </source>
</evidence>